<accession>A0ABY2TTL4</accession>
<keyword evidence="2" id="KW-1185">Reference proteome</keyword>
<dbReference type="Proteomes" id="UP000310168">
    <property type="component" value="Unassembled WGS sequence"/>
</dbReference>
<dbReference type="RefSeq" id="WP_137997410.1">
    <property type="nucleotide sequence ID" value="NZ_SJDU01000023.1"/>
</dbReference>
<sequence length="66" mass="7721">MSLFDLVVKGVKTAKEIGGEYYKEYQKCKEEYKDYEDTELLKVYRSSIGVKKLALQQILKERGLIL</sequence>
<comment type="caution">
    <text evidence="1">The sequence shown here is derived from an EMBL/GenBank/DDBJ whole genome shotgun (WGS) entry which is preliminary data.</text>
</comment>
<gene>
    <name evidence="1" type="ORF">EZH24_01705</name>
</gene>
<evidence type="ECO:0000313" key="2">
    <source>
        <dbReference type="Proteomes" id="UP000310168"/>
    </source>
</evidence>
<reference evidence="1 2" key="1">
    <citation type="journal article" date="2019" name="Anaerobe">
        <title>Brachyspira catarrhinii sp. nov., an anaerobic intestinal spirochaete isolated from vervet monkeys may have been misidentified as Brachyspira aalborgi in previous studies.</title>
        <authorList>
            <person name="Phillips N.D."/>
            <person name="La T."/>
            <person name="Hampson D.J."/>
        </authorList>
    </citation>
    <scope>NUCLEOTIDE SEQUENCE [LARGE SCALE GENOMIC DNA]</scope>
    <source>
        <strain evidence="1 2">Z12</strain>
    </source>
</reference>
<proteinExistence type="predicted"/>
<protein>
    <submittedName>
        <fullName evidence="1">Uncharacterized protein</fullName>
    </submittedName>
</protein>
<organism evidence="1 2">
    <name type="scientific">Brachyspira catarrhinii</name>
    <dbReference type="NCBI Taxonomy" id="2528966"/>
    <lineage>
        <taxon>Bacteria</taxon>
        <taxon>Pseudomonadati</taxon>
        <taxon>Spirochaetota</taxon>
        <taxon>Spirochaetia</taxon>
        <taxon>Brachyspirales</taxon>
        <taxon>Brachyspiraceae</taxon>
        <taxon>Brachyspira</taxon>
    </lineage>
</organism>
<name>A0ABY2TTL4_9SPIR</name>
<dbReference type="EMBL" id="SJDU01000023">
    <property type="protein sequence ID" value="TKZ36109.1"/>
    <property type="molecule type" value="Genomic_DNA"/>
</dbReference>
<evidence type="ECO:0000313" key="1">
    <source>
        <dbReference type="EMBL" id="TKZ36109.1"/>
    </source>
</evidence>